<evidence type="ECO:0000256" key="5">
    <source>
        <dbReference type="ARBA" id="ARBA00022840"/>
    </source>
</evidence>
<dbReference type="PANTHER" id="PTHR24056">
    <property type="entry name" value="CELL DIVISION PROTEIN KINASE"/>
    <property type="match status" value="1"/>
</dbReference>
<keyword evidence="4 11" id="KW-0418">Kinase</keyword>
<dbReference type="InterPro" id="IPR008271">
    <property type="entry name" value="Ser/Thr_kinase_AS"/>
</dbReference>
<dbReference type="InterPro" id="IPR011009">
    <property type="entry name" value="Kinase-like_dom_sf"/>
</dbReference>
<protein>
    <submittedName>
        <fullName evidence="11">Extracellular signal-regulated kinase 2</fullName>
    </submittedName>
</protein>
<sequence length="352" mass="38505">MSKSTPLNQLPNFTSDVDPGQQQYRYQQSEEDPTVQEVMGDLASSIPGFVAPPQQQQQQQQQVQAQQNAPQPQMQPQMQPQHFPAQQVAVQPAAAPIASGVLSAYLPFLANANLTDRIGNGLIAAILFALITLAPVEKMLLMYPIITKVSGQYTALLVDPCFTSVEVCNGLEKICPKLGSGSYGTVYKAIDPCRNEPIAIKLMKKPTSNSSNTSQMFRLKQEATLQRVCQHDNICKIIHVVDGPNAAAKAIIMEFADTTLRHVRCLVLEESNLKCLFRQLLNGVAAIHRHNIIHRDIKPCNILLNAEGEVKITDFGLAGYAGHNIWLGNSPDLVVTANYRPPDMLLGATATT</sequence>
<evidence type="ECO:0000256" key="3">
    <source>
        <dbReference type="ARBA" id="ARBA00022741"/>
    </source>
</evidence>
<accession>A0A2J7ZRC6</accession>
<evidence type="ECO:0000256" key="9">
    <source>
        <dbReference type="SAM" id="Phobius"/>
    </source>
</evidence>
<dbReference type="GO" id="GO:0005524">
    <property type="term" value="F:ATP binding"/>
    <property type="evidence" value="ECO:0007669"/>
    <property type="project" value="UniProtKB-UniRule"/>
</dbReference>
<feature type="compositionally biased region" description="Low complexity" evidence="8">
    <location>
        <begin position="51"/>
        <end position="84"/>
    </location>
</feature>
<dbReference type="SMART" id="SM00220">
    <property type="entry name" value="S_TKc"/>
    <property type="match status" value="1"/>
</dbReference>
<dbReference type="GO" id="GO:0005634">
    <property type="term" value="C:nucleus"/>
    <property type="evidence" value="ECO:0007669"/>
    <property type="project" value="TreeGrafter"/>
</dbReference>
<feature type="transmembrane region" description="Helical" evidence="9">
    <location>
        <begin position="118"/>
        <end position="136"/>
    </location>
</feature>
<keyword evidence="9" id="KW-1133">Transmembrane helix</keyword>
<feature type="region of interest" description="Disordered" evidence="8">
    <location>
        <begin position="1"/>
        <end position="84"/>
    </location>
</feature>
<evidence type="ECO:0000259" key="10">
    <source>
        <dbReference type="PROSITE" id="PS50011"/>
    </source>
</evidence>
<dbReference type="EMBL" id="PGGS01000593">
    <property type="protein sequence ID" value="PNH02806.1"/>
    <property type="molecule type" value="Genomic_DNA"/>
</dbReference>
<dbReference type="PROSITE" id="PS00107">
    <property type="entry name" value="PROTEIN_KINASE_ATP"/>
    <property type="match status" value="1"/>
</dbReference>
<evidence type="ECO:0000256" key="6">
    <source>
        <dbReference type="PROSITE-ProRule" id="PRU10141"/>
    </source>
</evidence>
<dbReference type="PROSITE" id="PS00108">
    <property type="entry name" value="PROTEIN_KINASE_ST"/>
    <property type="match status" value="1"/>
</dbReference>
<reference evidence="11 12" key="1">
    <citation type="journal article" date="2017" name="Mol. Biol. Evol.">
        <title>The 4-celled Tetrabaena socialis nuclear genome reveals the essential components for genetic control of cell number at the origin of multicellularity in the volvocine lineage.</title>
        <authorList>
            <person name="Featherston J."/>
            <person name="Arakaki Y."/>
            <person name="Hanschen E.R."/>
            <person name="Ferris P.J."/>
            <person name="Michod R.E."/>
            <person name="Olson B.J.S.C."/>
            <person name="Nozaki H."/>
            <person name="Durand P.M."/>
        </authorList>
    </citation>
    <scope>NUCLEOTIDE SEQUENCE [LARGE SCALE GENOMIC DNA]</scope>
    <source>
        <strain evidence="11 12">NIES-571</strain>
    </source>
</reference>
<keyword evidence="2" id="KW-0808">Transferase</keyword>
<evidence type="ECO:0000256" key="2">
    <source>
        <dbReference type="ARBA" id="ARBA00022679"/>
    </source>
</evidence>
<keyword evidence="7" id="KW-0723">Serine/threonine-protein kinase</keyword>
<organism evidence="11 12">
    <name type="scientific">Tetrabaena socialis</name>
    <dbReference type="NCBI Taxonomy" id="47790"/>
    <lineage>
        <taxon>Eukaryota</taxon>
        <taxon>Viridiplantae</taxon>
        <taxon>Chlorophyta</taxon>
        <taxon>core chlorophytes</taxon>
        <taxon>Chlorophyceae</taxon>
        <taxon>CS clade</taxon>
        <taxon>Chlamydomonadales</taxon>
        <taxon>Tetrabaenaceae</taxon>
        <taxon>Tetrabaena</taxon>
    </lineage>
</organism>
<evidence type="ECO:0000256" key="4">
    <source>
        <dbReference type="ARBA" id="ARBA00022777"/>
    </source>
</evidence>
<dbReference type="Gene3D" id="1.10.510.10">
    <property type="entry name" value="Transferase(Phosphotransferase) domain 1"/>
    <property type="match status" value="1"/>
</dbReference>
<gene>
    <name evidence="11" type="ORF">TSOC_011190</name>
</gene>
<dbReference type="Pfam" id="PF00069">
    <property type="entry name" value="Pkinase"/>
    <property type="match status" value="1"/>
</dbReference>
<keyword evidence="3 6" id="KW-0547">Nucleotide-binding</keyword>
<feature type="compositionally biased region" description="Polar residues" evidence="8">
    <location>
        <begin position="1"/>
        <end position="27"/>
    </location>
</feature>
<feature type="transmembrane region" description="Helical" evidence="9">
    <location>
        <begin position="88"/>
        <end position="106"/>
    </location>
</feature>
<comment type="similarity">
    <text evidence="1">Belongs to the protein kinase superfamily. CMGC Ser/Thr protein kinase family. CDC2/CDKX subfamily.</text>
</comment>
<feature type="binding site" evidence="6">
    <location>
        <position position="201"/>
    </location>
    <ligand>
        <name>ATP</name>
        <dbReference type="ChEBI" id="CHEBI:30616"/>
    </ligand>
</feature>
<keyword evidence="5 6" id="KW-0067">ATP-binding</keyword>
<dbReference type="AlphaFoldDB" id="A0A2J7ZRC6"/>
<evidence type="ECO:0000256" key="7">
    <source>
        <dbReference type="RuleBase" id="RU000304"/>
    </source>
</evidence>
<keyword evidence="9" id="KW-0472">Membrane</keyword>
<dbReference type="InterPro" id="IPR017441">
    <property type="entry name" value="Protein_kinase_ATP_BS"/>
</dbReference>
<name>A0A2J7ZRC6_9CHLO</name>
<dbReference type="GO" id="GO:0004674">
    <property type="term" value="F:protein serine/threonine kinase activity"/>
    <property type="evidence" value="ECO:0007669"/>
    <property type="project" value="UniProtKB-KW"/>
</dbReference>
<proteinExistence type="inferred from homology"/>
<dbReference type="OrthoDB" id="534417at2759"/>
<comment type="caution">
    <text evidence="11">The sequence shown here is derived from an EMBL/GenBank/DDBJ whole genome shotgun (WGS) entry which is preliminary data.</text>
</comment>
<feature type="domain" description="Protein kinase" evidence="10">
    <location>
        <begin position="172"/>
        <end position="352"/>
    </location>
</feature>
<keyword evidence="9" id="KW-0812">Transmembrane</keyword>
<evidence type="ECO:0000313" key="12">
    <source>
        <dbReference type="Proteomes" id="UP000236333"/>
    </source>
</evidence>
<dbReference type="InterPro" id="IPR050108">
    <property type="entry name" value="CDK"/>
</dbReference>
<keyword evidence="12" id="KW-1185">Reference proteome</keyword>
<dbReference type="InterPro" id="IPR000719">
    <property type="entry name" value="Prot_kinase_dom"/>
</dbReference>
<dbReference type="PROSITE" id="PS50011">
    <property type="entry name" value="PROTEIN_KINASE_DOM"/>
    <property type="match status" value="1"/>
</dbReference>
<dbReference type="SUPFAM" id="SSF56112">
    <property type="entry name" value="Protein kinase-like (PK-like)"/>
    <property type="match status" value="1"/>
</dbReference>
<evidence type="ECO:0000256" key="1">
    <source>
        <dbReference type="ARBA" id="ARBA00006485"/>
    </source>
</evidence>
<evidence type="ECO:0000256" key="8">
    <source>
        <dbReference type="SAM" id="MobiDB-lite"/>
    </source>
</evidence>
<evidence type="ECO:0000313" key="11">
    <source>
        <dbReference type="EMBL" id="PNH02806.1"/>
    </source>
</evidence>
<dbReference type="Proteomes" id="UP000236333">
    <property type="component" value="Unassembled WGS sequence"/>
</dbReference>